<organism evidence="1 2">
    <name type="scientific">Schistosoma mattheei</name>
    <dbReference type="NCBI Taxonomy" id="31246"/>
    <lineage>
        <taxon>Eukaryota</taxon>
        <taxon>Metazoa</taxon>
        <taxon>Spiralia</taxon>
        <taxon>Lophotrochozoa</taxon>
        <taxon>Platyhelminthes</taxon>
        <taxon>Trematoda</taxon>
        <taxon>Digenea</taxon>
        <taxon>Strigeidida</taxon>
        <taxon>Schistosomatoidea</taxon>
        <taxon>Schistosomatidae</taxon>
        <taxon>Schistosoma</taxon>
    </lineage>
</organism>
<reference evidence="1 2" key="1">
    <citation type="submission" date="2018-11" db="EMBL/GenBank/DDBJ databases">
        <authorList>
            <consortium name="Pathogen Informatics"/>
        </authorList>
    </citation>
    <scope>NUCLEOTIDE SEQUENCE [LARGE SCALE GENOMIC DNA]</scope>
    <source>
        <strain>Denwood</strain>
        <strain evidence="2">Zambia</strain>
    </source>
</reference>
<keyword evidence="2" id="KW-1185">Reference proteome</keyword>
<dbReference type="PROSITE" id="PS50896">
    <property type="entry name" value="LISH"/>
    <property type="match status" value="1"/>
</dbReference>
<name>A0A183PYW2_9TREM</name>
<sequence length="88" mass="10131">MSVQKHEKVQLTVYEADVVKLILEFLEKRDLAISMLALERETGQVNGPFNEDILFFRQLILEGHVSQSLKYVDQFKPRLCNHDTTPAG</sequence>
<dbReference type="AlphaFoldDB" id="A0A183PYW2"/>
<dbReference type="Proteomes" id="UP000269396">
    <property type="component" value="Unassembled WGS sequence"/>
</dbReference>
<accession>A0A183PYW2</accession>
<gene>
    <name evidence="1" type="ORF">SMTD_LOCUS19548</name>
</gene>
<dbReference type="InterPro" id="IPR006594">
    <property type="entry name" value="LisH"/>
</dbReference>
<evidence type="ECO:0000313" key="1">
    <source>
        <dbReference type="EMBL" id="VDP80134.1"/>
    </source>
</evidence>
<dbReference type="STRING" id="31246.A0A183PYW2"/>
<proteinExistence type="predicted"/>
<dbReference type="EMBL" id="UZAL01042533">
    <property type="protein sequence ID" value="VDP80134.1"/>
    <property type="molecule type" value="Genomic_DNA"/>
</dbReference>
<protein>
    <submittedName>
        <fullName evidence="1">Uncharacterized protein</fullName>
    </submittedName>
</protein>
<dbReference type="InterPro" id="IPR040067">
    <property type="entry name" value="WDR47"/>
</dbReference>
<evidence type="ECO:0000313" key="2">
    <source>
        <dbReference type="Proteomes" id="UP000269396"/>
    </source>
</evidence>
<dbReference type="PANTHER" id="PTHR19863:SF5">
    <property type="entry name" value="WD REPEAT-CONTAINING PROTEIN 47"/>
    <property type="match status" value="1"/>
</dbReference>
<dbReference type="PANTHER" id="PTHR19863">
    <property type="entry name" value="NEMITIN (NEURONAL ENRICHED MAP INTERACTING PROTEIN) HOMOLOG"/>
    <property type="match status" value="1"/>
</dbReference>